<gene>
    <name evidence="9" type="ORF">Aory04_001046800</name>
</gene>
<evidence type="ECO:0000256" key="5">
    <source>
        <dbReference type="ARBA" id="ARBA00023277"/>
    </source>
</evidence>
<keyword evidence="6" id="KW-0170">Cobalt</keyword>
<dbReference type="Pfam" id="PF01522">
    <property type="entry name" value="Polysacc_deac_1"/>
    <property type="match status" value="1"/>
</dbReference>
<protein>
    <submittedName>
        <fullName evidence="9">Unnamed protein product</fullName>
    </submittedName>
</protein>
<comment type="caution">
    <text evidence="9">The sequence shown here is derived from an EMBL/GenBank/DDBJ whole genome shotgun (WGS) entry which is preliminary data.</text>
</comment>
<evidence type="ECO:0000256" key="3">
    <source>
        <dbReference type="ARBA" id="ARBA00022729"/>
    </source>
</evidence>
<organism evidence="9 10">
    <name type="scientific">Aspergillus oryzae</name>
    <name type="common">Yellow koji mold</name>
    <dbReference type="NCBI Taxonomy" id="5062"/>
    <lineage>
        <taxon>Eukaryota</taxon>
        <taxon>Fungi</taxon>
        <taxon>Dikarya</taxon>
        <taxon>Ascomycota</taxon>
        <taxon>Pezizomycotina</taxon>
        <taxon>Eurotiomycetes</taxon>
        <taxon>Eurotiomycetidae</taxon>
        <taxon>Eurotiales</taxon>
        <taxon>Aspergillaceae</taxon>
        <taxon>Aspergillus</taxon>
        <taxon>Aspergillus subgen. Circumdati</taxon>
    </lineage>
</organism>
<evidence type="ECO:0000256" key="1">
    <source>
        <dbReference type="ARBA" id="ARBA00001941"/>
    </source>
</evidence>
<evidence type="ECO:0000256" key="6">
    <source>
        <dbReference type="ARBA" id="ARBA00023285"/>
    </source>
</evidence>
<keyword evidence="4" id="KW-0378">Hydrolase</keyword>
<sequence length="219" mass="24570">MYTFFTLSLLMTLTPHVLSAPLNNAITTVPTGQIIRSCTTPNTVALTFDDGPSGYTPQLLDLLNEYGAKATFFMIGEGSQEYPDTIRRMRSEGHQVGSHTYQIVQQMTKLEGILQSAMGDIPTYMRPPYFEVNEQVLAAMNELGYKVIQSSIDTKDYENNDVSRIDISYEKFVNELNAGGSIVLAHDIHEQTVVSLARRMMEEIKAKGFKSMFFLFSLV</sequence>
<dbReference type="GO" id="GO:0016810">
    <property type="term" value="F:hydrolase activity, acting on carbon-nitrogen (but not peptide) bonds"/>
    <property type="evidence" value="ECO:0007669"/>
    <property type="project" value="InterPro"/>
</dbReference>
<evidence type="ECO:0000313" key="10">
    <source>
        <dbReference type="Proteomes" id="UP001165205"/>
    </source>
</evidence>
<evidence type="ECO:0000256" key="7">
    <source>
        <dbReference type="SAM" id="SignalP"/>
    </source>
</evidence>
<dbReference type="GO" id="GO:0046872">
    <property type="term" value="F:metal ion binding"/>
    <property type="evidence" value="ECO:0007669"/>
    <property type="project" value="UniProtKB-KW"/>
</dbReference>
<dbReference type="PANTHER" id="PTHR46471">
    <property type="entry name" value="CHITIN DEACETYLASE"/>
    <property type="match status" value="1"/>
</dbReference>
<dbReference type="InterPro" id="IPR011330">
    <property type="entry name" value="Glyco_hydro/deAcase_b/a-brl"/>
</dbReference>
<evidence type="ECO:0000313" key="9">
    <source>
        <dbReference type="EMBL" id="GMG35232.1"/>
    </source>
</evidence>
<feature type="chain" id="PRO_5042862853" evidence="7">
    <location>
        <begin position="20"/>
        <end position="219"/>
    </location>
</feature>
<evidence type="ECO:0000259" key="8">
    <source>
        <dbReference type="PROSITE" id="PS51677"/>
    </source>
</evidence>
<dbReference type="PANTHER" id="PTHR46471:SF2">
    <property type="entry name" value="CHITIN DEACETYLASE-RELATED"/>
    <property type="match status" value="1"/>
</dbReference>
<evidence type="ECO:0000256" key="4">
    <source>
        <dbReference type="ARBA" id="ARBA00022801"/>
    </source>
</evidence>
<accession>A0AAN5C2H3</accession>
<dbReference type="PROSITE" id="PS51677">
    <property type="entry name" value="NODB"/>
    <property type="match status" value="1"/>
</dbReference>
<dbReference type="Gene3D" id="3.20.20.370">
    <property type="entry name" value="Glycoside hydrolase/deacetylase"/>
    <property type="match status" value="1"/>
</dbReference>
<proteinExistence type="predicted"/>
<dbReference type="InterPro" id="IPR002509">
    <property type="entry name" value="NODB_dom"/>
</dbReference>
<dbReference type="SUPFAM" id="SSF88713">
    <property type="entry name" value="Glycoside hydrolase/deacetylase"/>
    <property type="match status" value="1"/>
</dbReference>
<keyword evidence="5" id="KW-0119">Carbohydrate metabolism</keyword>
<comment type="cofactor">
    <cofactor evidence="1">
        <name>Co(2+)</name>
        <dbReference type="ChEBI" id="CHEBI:48828"/>
    </cofactor>
</comment>
<feature type="signal peptide" evidence="7">
    <location>
        <begin position="1"/>
        <end position="19"/>
    </location>
</feature>
<name>A0AAN5C2H3_ASPOZ</name>
<feature type="domain" description="NodB homology" evidence="8">
    <location>
        <begin position="42"/>
        <end position="212"/>
    </location>
</feature>
<keyword evidence="2" id="KW-0479">Metal-binding</keyword>
<dbReference type="Proteomes" id="UP001165205">
    <property type="component" value="Unassembled WGS sequence"/>
</dbReference>
<dbReference type="EMBL" id="BSYA01000162">
    <property type="protein sequence ID" value="GMG35232.1"/>
    <property type="molecule type" value="Genomic_DNA"/>
</dbReference>
<keyword evidence="3 7" id="KW-0732">Signal</keyword>
<evidence type="ECO:0000256" key="2">
    <source>
        <dbReference type="ARBA" id="ARBA00022723"/>
    </source>
</evidence>
<reference evidence="9" key="1">
    <citation type="submission" date="2023-04" db="EMBL/GenBank/DDBJ databases">
        <title>Aspergillus oryzae NBRC 4228.</title>
        <authorList>
            <person name="Ichikawa N."/>
            <person name="Sato H."/>
            <person name="Tonouchi N."/>
        </authorList>
    </citation>
    <scope>NUCLEOTIDE SEQUENCE</scope>
    <source>
        <strain evidence="9">NBRC 4228</strain>
    </source>
</reference>
<dbReference type="GO" id="GO:0005975">
    <property type="term" value="P:carbohydrate metabolic process"/>
    <property type="evidence" value="ECO:0007669"/>
    <property type="project" value="InterPro"/>
</dbReference>
<dbReference type="CDD" id="cd10951">
    <property type="entry name" value="CE4_ClCDA_like"/>
    <property type="match status" value="1"/>
</dbReference>
<dbReference type="AlphaFoldDB" id="A0AAN5C2H3"/>